<proteinExistence type="predicted"/>
<dbReference type="AlphaFoldDB" id="A0A182WRE1"/>
<dbReference type="VEuPathDB" id="VectorBase:AQUA000093"/>
<evidence type="ECO:0000256" key="6">
    <source>
        <dbReference type="RuleBase" id="RU000682"/>
    </source>
</evidence>
<dbReference type="GO" id="GO:0009893">
    <property type="term" value="P:positive regulation of metabolic process"/>
    <property type="evidence" value="ECO:0007669"/>
    <property type="project" value="UniProtKB-ARBA"/>
</dbReference>
<keyword evidence="4 5" id="KW-0539">Nucleus</keyword>
<dbReference type="Pfam" id="PF00046">
    <property type="entry name" value="Homeodomain"/>
    <property type="match status" value="1"/>
</dbReference>
<dbReference type="InterPro" id="IPR001356">
    <property type="entry name" value="HD"/>
</dbReference>
<feature type="domain" description="Homeobox" evidence="8">
    <location>
        <begin position="152"/>
        <end position="212"/>
    </location>
</feature>
<evidence type="ECO:0000256" key="2">
    <source>
        <dbReference type="ARBA" id="ARBA00023125"/>
    </source>
</evidence>
<dbReference type="PANTHER" id="PTHR45664:SF12">
    <property type="entry name" value="PANCREAS_DUODENUM HOMEOBOX PROTEIN 1"/>
    <property type="match status" value="1"/>
</dbReference>
<dbReference type="InterPro" id="IPR020479">
    <property type="entry name" value="HD_metazoa"/>
</dbReference>
<protein>
    <recommendedName>
        <fullName evidence="8">Homeobox domain-containing protein</fullName>
    </recommendedName>
</protein>
<dbReference type="PANTHER" id="PTHR45664">
    <property type="entry name" value="PROTEIN ZERKNUELLT 1-RELATED"/>
    <property type="match status" value="1"/>
</dbReference>
<evidence type="ECO:0000256" key="5">
    <source>
        <dbReference type="PROSITE-ProRule" id="PRU00108"/>
    </source>
</evidence>
<reference evidence="9" key="1">
    <citation type="submission" date="2020-05" db="UniProtKB">
        <authorList>
            <consortium name="EnsemblMetazoa"/>
        </authorList>
    </citation>
    <scope>IDENTIFICATION</scope>
    <source>
        <strain evidence="9">SANGQUA</strain>
    </source>
</reference>
<comment type="subcellular location">
    <subcellularLocation>
        <location evidence="1 5 6">Nucleus</location>
    </subcellularLocation>
</comment>
<evidence type="ECO:0000313" key="9">
    <source>
        <dbReference type="EnsemblMetazoa" id="AQUA000093-PA"/>
    </source>
</evidence>
<dbReference type="PRINTS" id="PR00024">
    <property type="entry name" value="HOMEOBOX"/>
</dbReference>
<dbReference type="SMART" id="SM00389">
    <property type="entry name" value="HOX"/>
    <property type="match status" value="1"/>
</dbReference>
<keyword evidence="2 5" id="KW-0238">DNA-binding</keyword>
<evidence type="ECO:0000256" key="4">
    <source>
        <dbReference type="ARBA" id="ARBA00023242"/>
    </source>
</evidence>
<dbReference type="PROSITE" id="PS50071">
    <property type="entry name" value="HOMEOBOX_2"/>
    <property type="match status" value="1"/>
</dbReference>
<feature type="compositionally biased region" description="Low complexity" evidence="7">
    <location>
        <begin position="236"/>
        <end position="245"/>
    </location>
</feature>
<evidence type="ECO:0000256" key="7">
    <source>
        <dbReference type="SAM" id="MobiDB-lite"/>
    </source>
</evidence>
<dbReference type="Proteomes" id="UP000076407">
    <property type="component" value="Unassembled WGS sequence"/>
</dbReference>
<evidence type="ECO:0000256" key="3">
    <source>
        <dbReference type="ARBA" id="ARBA00023155"/>
    </source>
</evidence>
<dbReference type="InterPro" id="IPR009057">
    <property type="entry name" value="Homeodomain-like_sf"/>
</dbReference>
<evidence type="ECO:0000256" key="1">
    <source>
        <dbReference type="ARBA" id="ARBA00004123"/>
    </source>
</evidence>
<dbReference type="STRING" id="34691.A0A182WRE1"/>
<dbReference type="GO" id="GO:0000981">
    <property type="term" value="F:DNA-binding transcription factor activity, RNA polymerase II-specific"/>
    <property type="evidence" value="ECO:0007669"/>
    <property type="project" value="TreeGrafter"/>
</dbReference>
<dbReference type="GO" id="GO:0005634">
    <property type="term" value="C:nucleus"/>
    <property type="evidence" value="ECO:0007669"/>
    <property type="project" value="UniProtKB-SubCell"/>
</dbReference>
<dbReference type="SUPFAM" id="SSF46689">
    <property type="entry name" value="Homeodomain-like"/>
    <property type="match status" value="1"/>
</dbReference>
<feature type="DNA-binding region" description="Homeobox" evidence="5">
    <location>
        <begin position="154"/>
        <end position="213"/>
    </location>
</feature>
<dbReference type="Gene3D" id="1.10.10.60">
    <property type="entry name" value="Homeodomain-like"/>
    <property type="match status" value="1"/>
</dbReference>
<dbReference type="GO" id="GO:0000978">
    <property type="term" value="F:RNA polymerase II cis-regulatory region sequence-specific DNA binding"/>
    <property type="evidence" value="ECO:0007669"/>
    <property type="project" value="TreeGrafter"/>
</dbReference>
<dbReference type="EnsemblMetazoa" id="AQUA000093-RA">
    <property type="protein sequence ID" value="AQUA000093-PA"/>
    <property type="gene ID" value="AQUA000093"/>
</dbReference>
<dbReference type="CDD" id="cd00086">
    <property type="entry name" value="homeodomain"/>
    <property type="match status" value="1"/>
</dbReference>
<keyword evidence="3 5" id="KW-0371">Homeobox</keyword>
<sequence length="551" mass="61788">MLSSMSELFGDHEMNHFVEYKTNGSVEQESLDLTRLNDGKFWTTELDNVPFLDRSTMGSFTDLDELPPTYDEFYSSKLVIPSVVQPTKHSGFLSIPSTSIFLNYQETEAVRTNATKSNNMSFKCNEVIDSMLSTNADGNSSNGAFAADSYIGSTKRSRTAFTSSQLVELEKEFHSNRYLCRPRRIELTRKLALTERQIKIWFQNRRMKHKKESSNIKIISKIKSSCHCTDGESSRSPKISSPASPHSVQATIVGDDDHNGHQNIVNRLMAHSTYAPRTKVYNITTLDSYNRNSVTHNAQSYKTCSNNISLETSYTSEITSANAEKIFDQQARCTDLSGHSKMLSHNNEIHEELKELESYAYFPSIIQALDLSLLSHPMAQKTTTSIDESLKESSQMTILMPSISSAFTDDISNVNPLVDTSYLPLGSFNHSSEACSTSLDNDGNAPSVTIQWGNKNCQKYHHKLPVIQHQEVTEDSNNNKSSNYDYLCDSSDLVQQRHIIHSQPIPSLNKQQPHDAFDARVNVSAQETTTSVPTFSIHSSSSDTDNVFLDL</sequence>
<name>A0A182WRE1_ANOQN</name>
<keyword evidence="10" id="KW-1185">Reference proteome</keyword>
<organism evidence="9 10">
    <name type="scientific">Anopheles quadriannulatus</name>
    <name type="common">Mosquito</name>
    <dbReference type="NCBI Taxonomy" id="34691"/>
    <lineage>
        <taxon>Eukaryota</taxon>
        <taxon>Metazoa</taxon>
        <taxon>Ecdysozoa</taxon>
        <taxon>Arthropoda</taxon>
        <taxon>Hexapoda</taxon>
        <taxon>Insecta</taxon>
        <taxon>Pterygota</taxon>
        <taxon>Neoptera</taxon>
        <taxon>Endopterygota</taxon>
        <taxon>Diptera</taxon>
        <taxon>Nematocera</taxon>
        <taxon>Culicoidea</taxon>
        <taxon>Culicidae</taxon>
        <taxon>Anophelinae</taxon>
        <taxon>Anopheles</taxon>
    </lineage>
</organism>
<accession>A0A182WRE1</accession>
<feature type="region of interest" description="Disordered" evidence="7">
    <location>
        <begin position="228"/>
        <end position="249"/>
    </location>
</feature>
<evidence type="ECO:0000259" key="8">
    <source>
        <dbReference type="PROSITE" id="PS50071"/>
    </source>
</evidence>
<evidence type="ECO:0000313" key="10">
    <source>
        <dbReference type="Proteomes" id="UP000076407"/>
    </source>
</evidence>